<evidence type="ECO:0000313" key="3">
    <source>
        <dbReference type="Proteomes" id="UP000680038"/>
    </source>
</evidence>
<evidence type="ECO:0000313" key="2">
    <source>
        <dbReference type="EMBL" id="CAG5011325.1"/>
    </source>
</evidence>
<dbReference type="Proteomes" id="UP000680038">
    <property type="component" value="Unassembled WGS sequence"/>
</dbReference>
<reference evidence="2" key="1">
    <citation type="submission" date="2021-04" db="EMBL/GenBank/DDBJ databases">
        <authorList>
            <person name="Rodrigo-Torres L."/>
            <person name="Arahal R. D."/>
            <person name="Lucena T."/>
        </authorList>
    </citation>
    <scope>NUCLEOTIDE SEQUENCE</scope>
    <source>
        <strain evidence="2">CECT 9275</strain>
    </source>
</reference>
<keyword evidence="1" id="KW-0472">Membrane</keyword>
<evidence type="ECO:0000256" key="1">
    <source>
        <dbReference type="SAM" id="Phobius"/>
    </source>
</evidence>
<comment type="caution">
    <text evidence="2">The sequence shown here is derived from an EMBL/GenBank/DDBJ whole genome shotgun (WGS) entry which is preliminary data.</text>
</comment>
<dbReference type="AlphaFoldDB" id="A0A916JGN1"/>
<proteinExistence type="predicted"/>
<name>A0A916JGN1_9BACT</name>
<accession>A0A916JGN1</accession>
<dbReference type="EMBL" id="CAJRAF010000002">
    <property type="protein sequence ID" value="CAG5011325.1"/>
    <property type="molecule type" value="Genomic_DNA"/>
</dbReference>
<protein>
    <submittedName>
        <fullName evidence="2">Uncharacterized protein</fullName>
    </submittedName>
</protein>
<sequence>MSDRHLLPIKLITMKTEKVSLRLVLVMSLGLVFGLWFAFGKVYRICRNVRKRRGEYGGAMDKLNRVTNFKRQVDKIVAGLPAKAHRNRRRARL</sequence>
<keyword evidence="1" id="KW-1133">Transmembrane helix</keyword>
<feature type="transmembrane region" description="Helical" evidence="1">
    <location>
        <begin position="20"/>
        <end position="43"/>
    </location>
</feature>
<keyword evidence="3" id="KW-1185">Reference proteome</keyword>
<organism evidence="2 3">
    <name type="scientific">Dyadobacter helix</name>
    <dbReference type="NCBI Taxonomy" id="2822344"/>
    <lineage>
        <taxon>Bacteria</taxon>
        <taxon>Pseudomonadati</taxon>
        <taxon>Bacteroidota</taxon>
        <taxon>Cytophagia</taxon>
        <taxon>Cytophagales</taxon>
        <taxon>Spirosomataceae</taxon>
        <taxon>Dyadobacter</taxon>
    </lineage>
</organism>
<gene>
    <name evidence="2" type="ORF">DYBT9275_04926</name>
</gene>
<keyword evidence="1" id="KW-0812">Transmembrane</keyword>